<feature type="region of interest" description="Disordered" evidence="14">
    <location>
        <begin position="335"/>
        <end position="374"/>
    </location>
</feature>
<dbReference type="EMBL" id="ML977311">
    <property type="protein sequence ID" value="KAF2121817.1"/>
    <property type="molecule type" value="Genomic_DNA"/>
</dbReference>
<name>A0A6A5ZSI3_9PLEO</name>
<comment type="subcellular location">
    <subcellularLocation>
        <location evidence="2">Nucleus</location>
    </subcellularLocation>
</comment>
<organism evidence="17 18">
    <name type="scientific">Lophiotrema nucula</name>
    <dbReference type="NCBI Taxonomy" id="690887"/>
    <lineage>
        <taxon>Eukaryota</taxon>
        <taxon>Fungi</taxon>
        <taxon>Dikarya</taxon>
        <taxon>Ascomycota</taxon>
        <taxon>Pezizomycotina</taxon>
        <taxon>Dothideomycetes</taxon>
        <taxon>Pleosporomycetidae</taxon>
        <taxon>Pleosporales</taxon>
        <taxon>Lophiotremataceae</taxon>
        <taxon>Lophiotrema</taxon>
    </lineage>
</organism>
<keyword evidence="12" id="KW-0234">DNA repair</keyword>
<sequence>MGISGLLPLLKSIHKPCNLKKFSGQTIGVDGYGWLHRGTAACAIDLALDKPTAKFVDFCMNRVRMLIHFGVTPYLVFDGDNLPSKAGTEKERRDKRKEAKRLGLELLKMGKTSQAHLELQKAVDVTAEMARQFIEELKHHNIQYVVAPYEADSQLVYLERKGIIDSILSEDSDLLVFGAKCLITKLDKYGECVEVNRNLFTACREISLAGWTDADFRRMAMLSGCDYLPGIGKMGLKTAHRMLRKHKTLDRVVKVAQFDGQFKVAPGYMESFIQAENTFLYQWVYCPLSKQLVNLTTPENGVDVDQMPYIGAYVREDIAFGVARGDLHPRTKESIKAEAKERPFAKPLRPAQRVSSSVQTPDGKQSKPIDSFFKPKRTPLAELDPNMFTASPSQQNLLEQHRSASWSAMPAPHSQSQQPSVPRTAPIPPPRRAVSEVWNRRASAPNAGKRQRLCSDSTFDTPASTEKSPFFGSSIADPSPSVRPSKKSRRKTSDDFGIFSDASTEEAMAEAVADLEQAASQPKKKKISIFKDDFQCSVSSNSQSTTFSRSITSQSQDLVGTLTPATSFGTPEPERDTGEESVFSAALSSQAKDLWSKFSYGTSTTSQSLFVEAIESKPGNNVRQSISATAIEENADATDTVAVPETPRKTSRSISRQKTALCKEPAGEQDLDPLAFAAMEAEVIVTASESGSPTKRDIQGSEDLIVPDSDAESITSPRKPMFNLGRFAFAG</sequence>
<feature type="compositionally biased region" description="Polar residues" evidence="14">
    <location>
        <begin position="454"/>
        <end position="467"/>
    </location>
</feature>
<dbReference type="InterPro" id="IPR037315">
    <property type="entry name" value="EXO1_H3TH"/>
</dbReference>
<gene>
    <name evidence="17" type="ORF">BDV96DRAFT_562389</name>
</gene>
<dbReference type="FunFam" id="1.10.150.20:FF:000011">
    <property type="entry name" value="exonuclease 1"/>
    <property type="match status" value="1"/>
</dbReference>
<dbReference type="Pfam" id="PF00867">
    <property type="entry name" value="XPG_I"/>
    <property type="match status" value="1"/>
</dbReference>
<feature type="region of interest" description="Disordered" evidence="14">
    <location>
        <begin position="545"/>
        <end position="581"/>
    </location>
</feature>
<reference evidence="17" key="1">
    <citation type="journal article" date="2020" name="Stud. Mycol.">
        <title>101 Dothideomycetes genomes: a test case for predicting lifestyles and emergence of pathogens.</title>
        <authorList>
            <person name="Haridas S."/>
            <person name="Albert R."/>
            <person name="Binder M."/>
            <person name="Bloem J."/>
            <person name="Labutti K."/>
            <person name="Salamov A."/>
            <person name="Andreopoulos B."/>
            <person name="Baker S."/>
            <person name="Barry K."/>
            <person name="Bills G."/>
            <person name="Bluhm B."/>
            <person name="Cannon C."/>
            <person name="Castanera R."/>
            <person name="Culley D."/>
            <person name="Daum C."/>
            <person name="Ezra D."/>
            <person name="Gonzalez J."/>
            <person name="Henrissat B."/>
            <person name="Kuo A."/>
            <person name="Liang C."/>
            <person name="Lipzen A."/>
            <person name="Lutzoni F."/>
            <person name="Magnuson J."/>
            <person name="Mondo S."/>
            <person name="Nolan M."/>
            <person name="Ohm R."/>
            <person name="Pangilinan J."/>
            <person name="Park H.-J."/>
            <person name="Ramirez L."/>
            <person name="Alfaro M."/>
            <person name="Sun H."/>
            <person name="Tritt A."/>
            <person name="Yoshinaga Y."/>
            <person name="Zwiers L.-H."/>
            <person name="Turgeon B."/>
            <person name="Goodwin S."/>
            <person name="Spatafora J."/>
            <person name="Crous P."/>
            <person name="Grigoriev I."/>
        </authorList>
    </citation>
    <scope>NUCLEOTIDE SEQUENCE</scope>
    <source>
        <strain evidence="17">CBS 627.86</strain>
    </source>
</reference>
<dbReference type="GO" id="GO:0017108">
    <property type="term" value="F:5'-flap endonuclease activity"/>
    <property type="evidence" value="ECO:0007669"/>
    <property type="project" value="TreeGrafter"/>
</dbReference>
<evidence type="ECO:0000256" key="6">
    <source>
        <dbReference type="ARBA" id="ARBA00022763"/>
    </source>
</evidence>
<feature type="domain" description="XPG N-terminal" evidence="16">
    <location>
        <begin position="1"/>
        <end position="99"/>
    </location>
</feature>
<evidence type="ECO:0000256" key="8">
    <source>
        <dbReference type="ARBA" id="ARBA00022839"/>
    </source>
</evidence>
<evidence type="ECO:0000256" key="1">
    <source>
        <dbReference type="ARBA" id="ARBA00001946"/>
    </source>
</evidence>
<keyword evidence="8" id="KW-0269">Exonuclease</keyword>
<evidence type="ECO:0000313" key="17">
    <source>
        <dbReference type="EMBL" id="KAF2121817.1"/>
    </source>
</evidence>
<keyword evidence="18" id="KW-1185">Reference proteome</keyword>
<dbReference type="GO" id="GO:0035312">
    <property type="term" value="F:5'-3' DNA exonuclease activity"/>
    <property type="evidence" value="ECO:0007669"/>
    <property type="project" value="InterPro"/>
</dbReference>
<dbReference type="AlphaFoldDB" id="A0A6A5ZSI3"/>
<evidence type="ECO:0000256" key="4">
    <source>
        <dbReference type="ARBA" id="ARBA00022722"/>
    </source>
</evidence>
<dbReference type="InterPro" id="IPR008918">
    <property type="entry name" value="HhH2"/>
</dbReference>
<dbReference type="InterPro" id="IPR006086">
    <property type="entry name" value="XPG-I_dom"/>
</dbReference>
<keyword evidence="10" id="KW-0267">Excision nuclease</keyword>
<dbReference type="PANTHER" id="PTHR11081:SF65">
    <property type="entry name" value="DNA DAMAGE-INDUCIBLE PROTEIN DIN7-RELATED"/>
    <property type="match status" value="1"/>
</dbReference>
<feature type="compositionally biased region" description="Polar residues" evidence="14">
    <location>
        <begin position="551"/>
        <end position="569"/>
    </location>
</feature>
<dbReference type="CDD" id="cd09857">
    <property type="entry name" value="PIN_EXO1"/>
    <property type="match status" value="1"/>
</dbReference>
<feature type="compositionally biased region" description="Polar residues" evidence="14">
    <location>
        <begin position="353"/>
        <end position="363"/>
    </location>
</feature>
<evidence type="ECO:0000256" key="2">
    <source>
        <dbReference type="ARBA" id="ARBA00004123"/>
    </source>
</evidence>
<accession>A0A6A5ZSI3</accession>
<evidence type="ECO:0000259" key="16">
    <source>
        <dbReference type="SMART" id="SM00485"/>
    </source>
</evidence>
<dbReference type="Proteomes" id="UP000799770">
    <property type="component" value="Unassembled WGS sequence"/>
</dbReference>
<feature type="region of interest" description="Disordered" evidence="14">
    <location>
        <begin position="398"/>
        <end position="499"/>
    </location>
</feature>
<dbReference type="FunFam" id="3.40.50.1010:FF:000002">
    <property type="entry name" value="Exonuclease 1, putative"/>
    <property type="match status" value="1"/>
</dbReference>
<dbReference type="Gene3D" id="3.40.50.1010">
    <property type="entry name" value="5'-nuclease"/>
    <property type="match status" value="1"/>
</dbReference>
<protein>
    <submittedName>
        <fullName evidence="17">PIN domain-like protein</fullName>
    </submittedName>
</protein>
<keyword evidence="13" id="KW-0539">Nucleus</keyword>
<keyword evidence="7" id="KW-0378">Hydrolase</keyword>
<keyword evidence="11" id="KW-0238">DNA-binding</keyword>
<dbReference type="InterPro" id="IPR029060">
    <property type="entry name" value="PIN-like_dom_sf"/>
</dbReference>
<dbReference type="SUPFAM" id="SSF47807">
    <property type="entry name" value="5' to 3' exonuclease, C-terminal subdomain"/>
    <property type="match status" value="1"/>
</dbReference>
<dbReference type="InterPro" id="IPR044752">
    <property type="entry name" value="PIN-like_EXO1"/>
</dbReference>
<dbReference type="SUPFAM" id="SSF88723">
    <property type="entry name" value="PIN domain-like"/>
    <property type="match status" value="1"/>
</dbReference>
<comment type="cofactor">
    <cofactor evidence="1">
        <name>Mg(2+)</name>
        <dbReference type="ChEBI" id="CHEBI:18420"/>
    </cofactor>
</comment>
<dbReference type="SMART" id="SM00279">
    <property type="entry name" value="HhH2"/>
    <property type="match status" value="1"/>
</dbReference>
<dbReference type="GO" id="GO:0003677">
    <property type="term" value="F:DNA binding"/>
    <property type="evidence" value="ECO:0007669"/>
    <property type="project" value="UniProtKB-KW"/>
</dbReference>
<dbReference type="OrthoDB" id="26491at2759"/>
<dbReference type="PRINTS" id="PR00853">
    <property type="entry name" value="XPGRADSUPER"/>
</dbReference>
<evidence type="ECO:0000256" key="12">
    <source>
        <dbReference type="ARBA" id="ARBA00023204"/>
    </source>
</evidence>
<evidence type="ECO:0000259" key="15">
    <source>
        <dbReference type="SMART" id="SM00484"/>
    </source>
</evidence>
<dbReference type="InterPro" id="IPR006085">
    <property type="entry name" value="XPG_DNA_repair_N"/>
</dbReference>
<evidence type="ECO:0000256" key="5">
    <source>
        <dbReference type="ARBA" id="ARBA00022723"/>
    </source>
</evidence>
<dbReference type="InterPro" id="IPR036279">
    <property type="entry name" value="5-3_exonuclease_C_sf"/>
</dbReference>
<feature type="region of interest" description="Disordered" evidence="14">
    <location>
        <begin position="687"/>
        <end position="718"/>
    </location>
</feature>
<comment type="similarity">
    <text evidence="3">Belongs to the XPG/RAD2 endonuclease family. EXO1 subfamily.</text>
</comment>
<evidence type="ECO:0000256" key="14">
    <source>
        <dbReference type="SAM" id="MobiDB-lite"/>
    </source>
</evidence>
<dbReference type="CDD" id="cd09908">
    <property type="entry name" value="H3TH_EXO1"/>
    <property type="match status" value="1"/>
</dbReference>
<keyword evidence="4" id="KW-0540">Nuclease</keyword>
<dbReference type="Pfam" id="PF00752">
    <property type="entry name" value="XPG_N"/>
    <property type="match status" value="1"/>
</dbReference>
<dbReference type="PANTHER" id="PTHR11081">
    <property type="entry name" value="FLAP ENDONUCLEASE FAMILY MEMBER"/>
    <property type="match status" value="1"/>
</dbReference>
<evidence type="ECO:0000256" key="10">
    <source>
        <dbReference type="ARBA" id="ARBA00022881"/>
    </source>
</evidence>
<dbReference type="Gene3D" id="1.10.150.20">
    <property type="entry name" value="5' to 3' exonuclease, C-terminal subdomain"/>
    <property type="match status" value="1"/>
</dbReference>
<evidence type="ECO:0000313" key="18">
    <source>
        <dbReference type="Proteomes" id="UP000799770"/>
    </source>
</evidence>
<keyword evidence="9" id="KW-0460">Magnesium</keyword>
<feature type="compositionally biased region" description="Basic and acidic residues" evidence="14">
    <location>
        <begin position="335"/>
        <end position="344"/>
    </location>
</feature>
<evidence type="ECO:0000256" key="7">
    <source>
        <dbReference type="ARBA" id="ARBA00022801"/>
    </source>
</evidence>
<dbReference type="SMART" id="SM00484">
    <property type="entry name" value="XPGI"/>
    <property type="match status" value="1"/>
</dbReference>
<evidence type="ECO:0000256" key="9">
    <source>
        <dbReference type="ARBA" id="ARBA00022842"/>
    </source>
</evidence>
<dbReference type="GO" id="GO:0006281">
    <property type="term" value="P:DNA repair"/>
    <property type="evidence" value="ECO:0007669"/>
    <property type="project" value="UniProtKB-KW"/>
</dbReference>
<feature type="domain" description="XPG-I" evidence="15">
    <location>
        <begin position="138"/>
        <end position="208"/>
    </location>
</feature>
<dbReference type="PROSITE" id="PS00841">
    <property type="entry name" value="XPG_1"/>
    <property type="match status" value="1"/>
</dbReference>
<evidence type="ECO:0000256" key="11">
    <source>
        <dbReference type="ARBA" id="ARBA00023125"/>
    </source>
</evidence>
<evidence type="ECO:0000256" key="13">
    <source>
        <dbReference type="ARBA" id="ARBA00023242"/>
    </source>
</evidence>
<dbReference type="GO" id="GO:0046872">
    <property type="term" value="F:metal ion binding"/>
    <property type="evidence" value="ECO:0007669"/>
    <property type="project" value="UniProtKB-KW"/>
</dbReference>
<evidence type="ECO:0000256" key="3">
    <source>
        <dbReference type="ARBA" id="ARBA00010563"/>
    </source>
</evidence>
<dbReference type="InterPro" id="IPR019974">
    <property type="entry name" value="XPG_CS"/>
</dbReference>
<keyword evidence="5" id="KW-0479">Metal-binding</keyword>
<dbReference type="InterPro" id="IPR006084">
    <property type="entry name" value="XPG/Rad2"/>
</dbReference>
<dbReference type="SMART" id="SM00485">
    <property type="entry name" value="XPGN"/>
    <property type="match status" value="1"/>
</dbReference>
<dbReference type="GO" id="GO:0005634">
    <property type="term" value="C:nucleus"/>
    <property type="evidence" value="ECO:0007669"/>
    <property type="project" value="UniProtKB-SubCell"/>
</dbReference>
<proteinExistence type="inferred from homology"/>
<keyword evidence="6" id="KW-0227">DNA damage</keyword>